<keyword evidence="2" id="KW-1185">Reference proteome</keyword>
<gene>
    <name evidence="1" type="ORF">ATY40_BA7500639</name>
</gene>
<sequence length="390" mass="45422">MRLSRRTQKSCSNMWCKGVLVRFGRSRLLNGAISLSDVYSTYHSIKEKPYRRKESLAGKQIVSETKTMRVLKYIRCFCAMAVSAGFVKAEMQDNTTVGFNVTRQKWQTDDTAQQTYQPTILTEDQRIHIKSLFGDEIFARSVLPLKELTEVPQSTKLSEIWRWLVNKKEGPIVFEKQLMFKDSIVFMPDGSSAPVDLQSIQQVRDFFEDELNKVLRYCMFRRQTEYEILEAKEIVETTISPCTKYQYGRFFHREQYAVGRLEMYEDAVVPSTYDSTIIQDLIQDQFQLSPRLSSSKKIKVKCPITPETPFGSSTTVIKRVVAIVRKKSVYFNNCDLFPRIEEDWTQPRKLFFTFDENDVQLTCQTSEDDSICGKDSNPLLDNMLFTEHRL</sequence>
<dbReference type="OrthoDB" id="10344290at2759"/>
<protein>
    <submittedName>
        <fullName evidence="1">BA75_00639T0</fullName>
    </submittedName>
</protein>
<accession>A0A1B2J8D5</accession>
<dbReference type="EMBL" id="CP014584">
    <property type="protein sequence ID" value="ANZ74232.1"/>
    <property type="molecule type" value="Genomic_DNA"/>
</dbReference>
<evidence type="ECO:0000313" key="1">
    <source>
        <dbReference type="EMBL" id="ANZ74232.1"/>
    </source>
</evidence>
<name>A0A1B2J8D5_PICPA</name>
<dbReference type="Proteomes" id="UP000094565">
    <property type="component" value="Chromosome 1"/>
</dbReference>
<reference evidence="1 2" key="1">
    <citation type="submission" date="2016-02" db="EMBL/GenBank/DDBJ databases">
        <title>Comparative genomic and transcriptomic foundation for Pichia pastoris.</title>
        <authorList>
            <person name="Love K.R."/>
            <person name="Shah K.A."/>
            <person name="Whittaker C.A."/>
            <person name="Wu J."/>
            <person name="Bartlett M.C."/>
            <person name="Ma D."/>
            <person name="Leeson R.L."/>
            <person name="Priest M."/>
            <person name="Young S.K."/>
            <person name="Love J.C."/>
        </authorList>
    </citation>
    <scope>NUCLEOTIDE SEQUENCE [LARGE SCALE GENOMIC DNA]</scope>
    <source>
        <strain evidence="1 2">ATCC 28485</strain>
    </source>
</reference>
<dbReference type="AlphaFoldDB" id="A0A1B2J8D5"/>
<evidence type="ECO:0000313" key="2">
    <source>
        <dbReference type="Proteomes" id="UP000094565"/>
    </source>
</evidence>
<proteinExistence type="predicted"/>
<organism evidence="1 2">
    <name type="scientific">Komagataella pastoris</name>
    <name type="common">Yeast</name>
    <name type="synonym">Pichia pastoris</name>
    <dbReference type="NCBI Taxonomy" id="4922"/>
    <lineage>
        <taxon>Eukaryota</taxon>
        <taxon>Fungi</taxon>
        <taxon>Dikarya</taxon>
        <taxon>Ascomycota</taxon>
        <taxon>Saccharomycotina</taxon>
        <taxon>Pichiomycetes</taxon>
        <taxon>Pichiales</taxon>
        <taxon>Pichiaceae</taxon>
        <taxon>Komagataella</taxon>
    </lineage>
</organism>